<evidence type="ECO:0000256" key="1">
    <source>
        <dbReference type="SAM" id="Phobius"/>
    </source>
</evidence>
<comment type="caution">
    <text evidence="2">The sequence shown here is derived from an EMBL/GenBank/DDBJ whole genome shotgun (WGS) entry which is preliminary data.</text>
</comment>
<evidence type="ECO:0000313" key="2">
    <source>
        <dbReference type="EMBL" id="EKD30018.1"/>
    </source>
</evidence>
<protein>
    <submittedName>
        <fullName evidence="2">Uncharacterized protein</fullName>
    </submittedName>
</protein>
<proteinExistence type="predicted"/>
<reference evidence="2" key="1">
    <citation type="journal article" date="2012" name="Science">
        <title>Fermentation, hydrogen, and sulfur metabolism in multiple uncultivated bacterial phyla.</title>
        <authorList>
            <person name="Wrighton K.C."/>
            <person name="Thomas B.C."/>
            <person name="Sharon I."/>
            <person name="Miller C.S."/>
            <person name="Castelle C.J."/>
            <person name="VerBerkmoes N.C."/>
            <person name="Wilkins M.J."/>
            <person name="Hettich R.L."/>
            <person name="Lipton M.S."/>
            <person name="Williams K.H."/>
            <person name="Long P.E."/>
            <person name="Banfield J.F."/>
        </authorList>
    </citation>
    <scope>NUCLEOTIDE SEQUENCE [LARGE SCALE GENOMIC DNA]</scope>
</reference>
<keyword evidence="1" id="KW-0472">Membrane</keyword>
<feature type="transmembrane region" description="Helical" evidence="1">
    <location>
        <begin position="6"/>
        <end position="29"/>
    </location>
</feature>
<keyword evidence="1" id="KW-0812">Transmembrane</keyword>
<dbReference type="EMBL" id="AMFJ01034185">
    <property type="protein sequence ID" value="EKD30018.1"/>
    <property type="molecule type" value="Genomic_DNA"/>
</dbReference>
<accession>K1YCJ3</accession>
<name>K1YCJ3_9BACT</name>
<keyword evidence="1" id="KW-1133">Transmembrane helix</keyword>
<feature type="non-terminal residue" evidence="2">
    <location>
        <position position="1"/>
    </location>
</feature>
<sequence length="35" mass="3743">GFGIEIHTLLSLGIIISLLALSVGASYIFPEQKEI</sequence>
<dbReference type="AlphaFoldDB" id="K1YCJ3"/>
<organism evidence="2">
    <name type="scientific">uncultured bacterium</name>
    <name type="common">gcode 4</name>
    <dbReference type="NCBI Taxonomy" id="1234023"/>
    <lineage>
        <taxon>Bacteria</taxon>
        <taxon>environmental samples</taxon>
    </lineage>
</organism>
<gene>
    <name evidence="2" type="ORF">ACD_78C00185G0002</name>
</gene>